<dbReference type="Proteomes" id="UP001345013">
    <property type="component" value="Unassembled WGS sequence"/>
</dbReference>
<organism evidence="3 4">
    <name type="scientific">Lithohypha guttulata</name>
    <dbReference type="NCBI Taxonomy" id="1690604"/>
    <lineage>
        <taxon>Eukaryota</taxon>
        <taxon>Fungi</taxon>
        <taxon>Dikarya</taxon>
        <taxon>Ascomycota</taxon>
        <taxon>Pezizomycotina</taxon>
        <taxon>Eurotiomycetes</taxon>
        <taxon>Chaetothyriomycetidae</taxon>
        <taxon>Chaetothyriales</taxon>
        <taxon>Trichomeriaceae</taxon>
        <taxon>Lithohypha</taxon>
    </lineage>
</organism>
<dbReference type="CDD" id="cd12108">
    <property type="entry name" value="Hr-like"/>
    <property type="match status" value="1"/>
</dbReference>
<dbReference type="PANTHER" id="PTHR38048">
    <property type="entry name" value="EXPRESSED PROTEIN"/>
    <property type="match status" value="1"/>
</dbReference>
<feature type="region of interest" description="Disordered" evidence="1">
    <location>
        <begin position="1"/>
        <end position="30"/>
    </location>
</feature>
<dbReference type="InterPro" id="IPR012312">
    <property type="entry name" value="Hemerythrin-like"/>
</dbReference>
<evidence type="ECO:0000256" key="1">
    <source>
        <dbReference type="SAM" id="MobiDB-lite"/>
    </source>
</evidence>
<evidence type="ECO:0000313" key="3">
    <source>
        <dbReference type="EMBL" id="KAK5081916.1"/>
    </source>
</evidence>
<dbReference type="InterPro" id="IPR053206">
    <property type="entry name" value="Dimeric_xanthone_biosynth"/>
</dbReference>
<feature type="domain" description="Hemerythrin-like" evidence="2">
    <location>
        <begin position="45"/>
        <end position="168"/>
    </location>
</feature>
<dbReference type="PANTHER" id="PTHR38048:SF1">
    <property type="entry name" value="HEMERYTHRIN-LIKE DOMAIN-CONTAINING PROTEIN"/>
    <property type="match status" value="1"/>
</dbReference>
<reference evidence="3 4" key="1">
    <citation type="submission" date="2023-08" db="EMBL/GenBank/DDBJ databases">
        <title>Black Yeasts Isolated from many extreme environments.</title>
        <authorList>
            <person name="Coleine C."/>
            <person name="Stajich J.E."/>
            <person name="Selbmann L."/>
        </authorList>
    </citation>
    <scope>NUCLEOTIDE SEQUENCE [LARGE SCALE GENOMIC DNA]</scope>
    <source>
        <strain evidence="3 4">CCFEE 5885</strain>
    </source>
</reference>
<dbReference type="Gene3D" id="1.20.120.520">
    <property type="entry name" value="nmb1532 protein domain like"/>
    <property type="match status" value="1"/>
</dbReference>
<name>A0ABR0K168_9EURO</name>
<feature type="compositionally biased region" description="Polar residues" evidence="1">
    <location>
        <begin position="1"/>
        <end position="10"/>
    </location>
</feature>
<sequence>MTDALPQQNPMPVLEKAGPADPEKAEELPKLSTDEFRQYNRLAVMMDAYHNHFRHTWNMLYCIASTGQRPAGVSLRGMIHTGLQLCHQLTIHHTIEEQHIFPELSTRMPGFKDDEVLIGQHEQIHEGLEALEAYLRACQSGEKELRMEELKGVMDGFGKVLWEHLDEEVRMLGAENVRRYWSLDDVRRMEW</sequence>
<gene>
    <name evidence="3" type="ORF">LTR24_008059</name>
</gene>
<evidence type="ECO:0000313" key="4">
    <source>
        <dbReference type="Proteomes" id="UP001345013"/>
    </source>
</evidence>
<feature type="compositionally biased region" description="Basic and acidic residues" evidence="1">
    <location>
        <begin position="21"/>
        <end position="30"/>
    </location>
</feature>
<proteinExistence type="predicted"/>
<accession>A0ABR0K168</accession>
<comment type="caution">
    <text evidence="3">The sequence shown here is derived from an EMBL/GenBank/DDBJ whole genome shotgun (WGS) entry which is preliminary data.</text>
</comment>
<keyword evidence="4" id="KW-1185">Reference proteome</keyword>
<evidence type="ECO:0000259" key="2">
    <source>
        <dbReference type="Pfam" id="PF01814"/>
    </source>
</evidence>
<protein>
    <recommendedName>
        <fullName evidence="2">Hemerythrin-like domain-containing protein</fullName>
    </recommendedName>
</protein>
<dbReference type="EMBL" id="JAVRRG010000131">
    <property type="protein sequence ID" value="KAK5081916.1"/>
    <property type="molecule type" value="Genomic_DNA"/>
</dbReference>
<dbReference type="Pfam" id="PF01814">
    <property type="entry name" value="Hemerythrin"/>
    <property type="match status" value="1"/>
</dbReference>